<proteinExistence type="predicted"/>
<reference evidence="2" key="1">
    <citation type="submission" date="2012-09" db="EMBL/GenBank/DDBJ databases">
        <authorList>
            <person name="Martin A.A."/>
        </authorList>
    </citation>
    <scope>NUCLEOTIDE SEQUENCE</scope>
</reference>
<feature type="domain" description="Polyprotein allergen nematode" evidence="1">
    <location>
        <begin position="4"/>
        <end position="124"/>
    </location>
</feature>
<dbReference type="Pfam" id="PF16469">
    <property type="entry name" value="NPA"/>
    <property type="match status" value="2"/>
</dbReference>
<evidence type="ECO:0000313" key="3">
    <source>
        <dbReference type="WBParaSite" id="ACAC_0000647401-mRNA-1"/>
    </source>
</evidence>
<dbReference type="InterPro" id="IPR032487">
    <property type="entry name" value="ABA-1_nematode"/>
</dbReference>
<dbReference type="Proteomes" id="UP000035642">
    <property type="component" value="Unassembled WGS sequence"/>
</dbReference>
<dbReference type="Gene3D" id="1.10.533.30">
    <property type="entry name" value="Nematode polyprotein allergen ABA-1"/>
    <property type="match status" value="2"/>
</dbReference>
<keyword evidence="2" id="KW-1185">Reference proteome</keyword>
<feature type="domain" description="Polyprotein allergen nematode" evidence="1">
    <location>
        <begin position="140"/>
        <end position="213"/>
    </location>
</feature>
<name>A0A0K0D8S9_ANGCA</name>
<dbReference type="WBParaSite" id="ACAC_0000647401-mRNA-1">
    <property type="protein sequence ID" value="ACAC_0000647401-mRNA-1"/>
    <property type="gene ID" value="ACAC_0000647401"/>
</dbReference>
<organism evidence="2 3">
    <name type="scientific">Angiostrongylus cantonensis</name>
    <name type="common">Rat lungworm</name>
    <dbReference type="NCBI Taxonomy" id="6313"/>
    <lineage>
        <taxon>Eukaryota</taxon>
        <taxon>Metazoa</taxon>
        <taxon>Ecdysozoa</taxon>
        <taxon>Nematoda</taxon>
        <taxon>Chromadorea</taxon>
        <taxon>Rhabditida</taxon>
        <taxon>Rhabditina</taxon>
        <taxon>Rhabditomorpha</taxon>
        <taxon>Strongyloidea</taxon>
        <taxon>Metastrongylidae</taxon>
        <taxon>Angiostrongylus</taxon>
    </lineage>
</organism>
<evidence type="ECO:0000313" key="2">
    <source>
        <dbReference type="Proteomes" id="UP000035642"/>
    </source>
</evidence>
<reference evidence="3" key="2">
    <citation type="submission" date="2017-02" db="UniProtKB">
        <authorList>
            <consortium name="WormBaseParasite"/>
        </authorList>
    </citation>
    <scope>IDENTIFICATION</scope>
</reference>
<dbReference type="InterPro" id="IPR038289">
    <property type="entry name" value="DVA-1_sf"/>
</dbReference>
<accession>A0A0K0D8S9</accession>
<evidence type="ECO:0000259" key="1">
    <source>
        <dbReference type="Pfam" id="PF16469"/>
    </source>
</evidence>
<sequence length="214" mass="24998">MHEHNFEDAVNTYLNWMTTEDKEKMKDIYDASNGEGFYNGYLKILESSSNEVGLEDTDKLKAACKHYGKDILGEEDVNIIKQLRHNGATHEDILHEVDEMIEEIADPKRKMKASRLATICKKIYSRGRSRRSHHHHHNHSLDFTFQKYLTWLDDSQKDELKKMKESGHKEEMYEKIRQYFEVASGGVKEKAVEELQSACKHYIKEFVGEEKAAT</sequence>
<protein>
    <submittedName>
        <fullName evidence="3">Polyprotein allergen nematode domain-containing protein</fullName>
    </submittedName>
</protein>
<dbReference type="AlphaFoldDB" id="A0A0K0D8S9"/>